<dbReference type="GO" id="GO:0043683">
    <property type="term" value="P:type IV pilus assembly"/>
    <property type="evidence" value="ECO:0007669"/>
    <property type="project" value="InterPro"/>
</dbReference>
<proteinExistence type="predicted"/>
<dbReference type="EMBL" id="CP021376">
    <property type="protein sequence ID" value="ART80954.1"/>
    <property type="molecule type" value="Genomic_DNA"/>
</dbReference>
<evidence type="ECO:0000313" key="3">
    <source>
        <dbReference type="Proteomes" id="UP000243793"/>
    </source>
</evidence>
<dbReference type="InterPro" id="IPR014717">
    <property type="entry name" value="Transl_elong_EF1B/ribsomal_bS6"/>
</dbReference>
<dbReference type="GO" id="GO:0043107">
    <property type="term" value="P:type IV pilus-dependent motility"/>
    <property type="evidence" value="ECO:0007669"/>
    <property type="project" value="InterPro"/>
</dbReference>
<evidence type="ECO:0000256" key="1">
    <source>
        <dbReference type="SAM" id="Phobius"/>
    </source>
</evidence>
<dbReference type="OrthoDB" id="9802133at2"/>
<name>A0A1Y0D0Z2_9GAMM</name>
<reference evidence="3" key="1">
    <citation type="submission" date="2017-05" db="EMBL/GenBank/DDBJ databases">
        <authorList>
            <person name="Sung H."/>
        </authorList>
    </citation>
    <scope>NUCLEOTIDE SEQUENCE [LARGE SCALE GENOMIC DNA]</scope>
    <source>
        <strain evidence="3">AMac2203</strain>
    </source>
</reference>
<accession>A0A1Y0D0Z2</accession>
<dbReference type="InterPro" id="IPR007445">
    <property type="entry name" value="PilO"/>
</dbReference>
<keyword evidence="1" id="KW-0472">Membrane</keyword>
<evidence type="ECO:0000313" key="2">
    <source>
        <dbReference type="EMBL" id="ART80954.1"/>
    </source>
</evidence>
<sequence length="198" mass="22019">MIRGLQELELSHVASWPWPAKLMLLSMVGMLVYGVAHYGLVKEPRQQWQQVKSHQQVLNHKLKMQQAQAKQLTSESLSSASFAAQLIFVEQSLPKQKQTAVLLEKLSHVAAQEGVILQGIQWQGEQVLTQVTALPLQLTALGNYAQLGHFIAALVAFPRLLEIEQLAIQGEPQSTNHQQRLSLKVSARAYVDSQGVMP</sequence>
<keyword evidence="1" id="KW-1133">Transmembrane helix</keyword>
<keyword evidence="3" id="KW-1185">Reference proteome</keyword>
<dbReference type="Proteomes" id="UP000243793">
    <property type="component" value="Chromosome"/>
</dbReference>
<dbReference type="Pfam" id="PF04350">
    <property type="entry name" value="PilO"/>
    <property type="match status" value="1"/>
</dbReference>
<evidence type="ECO:0008006" key="4">
    <source>
        <dbReference type="Google" id="ProtNLM"/>
    </source>
</evidence>
<dbReference type="PANTHER" id="PTHR39555">
    <property type="entry name" value="FIMBRIAL ASSEMBLY PROTEIN PILO-LIKE PROTEIN-RELATED"/>
    <property type="match status" value="1"/>
</dbReference>
<gene>
    <name evidence="2" type="ORF">CBP12_12970</name>
</gene>
<keyword evidence="1" id="KW-0812">Transmembrane</keyword>
<feature type="transmembrane region" description="Helical" evidence="1">
    <location>
        <begin position="20"/>
        <end position="40"/>
    </location>
</feature>
<dbReference type="PANTHER" id="PTHR39555:SF1">
    <property type="entry name" value="TYPE IV PILUS INNER MEMBRANE COMPONENT PILO"/>
    <property type="match status" value="1"/>
</dbReference>
<dbReference type="RefSeq" id="WP_086965063.1">
    <property type="nucleotide sequence ID" value="NZ_CP021376.1"/>
</dbReference>
<organism evidence="2 3">
    <name type="scientific">Oceanisphaera avium</name>
    <dbReference type="NCBI Taxonomy" id="1903694"/>
    <lineage>
        <taxon>Bacteria</taxon>
        <taxon>Pseudomonadati</taxon>
        <taxon>Pseudomonadota</taxon>
        <taxon>Gammaproteobacteria</taxon>
        <taxon>Aeromonadales</taxon>
        <taxon>Aeromonadaceae</taxon>
        <taxon>Oceanisphaera</taxon>
    </lineage>
</organism>
<protein>
    <recommendedName>
        <fullName evidence="4">Pilus assembly protein PilO</fullName>
    </recommendedName>
</protein>
<dbReference type="Gene3D" id="3.30.70.60">
    <property type="match status" value="1"/>
</dbReference>
<dbReference type="KEGG" id="ocm:CBP12_12970"/>
<dbReference type="AlphaFoldDB" id="A0A1Y0D0Z2"/>